<dbReference type="EMBL" id="KN840453">
    <property type="protein sequence ID" value="KIP10612.1"/>
    <property type="molecule type" value="Genomic_DNA"/>
</dbReference>
<organism evidence="1 2">
    <name type="scientific">Phlebiopsis gigantea (strain 11061_1 CR5-6)</name>
    <name type="common">White-rot fungus</name>
    <name type="synonym">Peniophora gigantea</name>
    <dbReference type="NCBI Taxonomy" id="745531"/>
    <lineage>
        <taxon>Eukaryota</taxon>
        <taxon>Fungi</taxon>
        <taxon>Dikarya</taxon>
        <taxon>Basidiomycota</taxon>
        <taxon>Agaricomycotina</taxon>
        <taxon>Agaricomycetes</taxon>
        <taxon>Polyporales</taxon>
        <taxon>Phanerochaetaceae</taxon>
        <taxon>Phlebiopsis</taxon>
    </lineage>
</organism>
<sequence>MDQAIKSLKSKNITVLERTQAEYDKAIATSNLLFRFSRPDCVVRPETAAHVQEIIKQAQFASKFIKALYAKLGINGQLTTAYHPQAN</sequence>
<dbReference type="HOGENOM" id="CLU_2489453_0_0_1"/>
<proteinExistence type="predicted"/>
<feature type="non-terminal residue" evidence="1">
    <location>
        <position position="87"/>
    </location>
</feature>
<dbReference type="InterPro" id="IPR016167">
    <property type="entry name" value="FAD-bd_PCMH_sub1"/>
</dbReference>
<reference evidence="1 2" key="1">
    <citation type="journal article" date="2014" name="PLoS Genet.">
        <title>Analysis of the Phlebiopsis gigantea genome, transcriptome and secretome provides insight into its pioneer colonization strategies of wood.</title>
        <authorList>
            <person name="Hori C."/>
            <person name="Ishida T."/>
            <person name="Igarashi K."/>
            <person name="Samejima M."/>
            <person name="Suzuki H."/>
            <person name="Master E."/>
            <person name="Ferreira P."/>
            <person name="Ruiz-Duenas F.J."/>
            <person name="Held B."/>
            <person name="Canessa P."/>
            <person name="Larrondo L.F."/>
            <person name="Schmoll M."/>
            <person name="Druzhinina I.S."/>
            <person name="Kubicek C.P."/>
            <person name="Gaskell J.A."/>
            <person name="Kersten P."/>
            <person name="St John F."/>
            <person name="Glasner J."/>
            <person name="Sabat G."/>
            <person name="Splinter BonDurant S."/>
            <person name="Syed K."/>
            <person name="Yadav J."/>
            <person name="Mgbeahuruike A.C."/>
            <person name="Kovalchuk A."/>
            <person name="Asiegbu F.O."/>
            <person name="Lackner G."/>
            <person name="Hoffmeister D."/>
            <person name="Rencoret J."/>
            <person name="Gutierrez A."/>
            <person name="Sun H."/>
            <person name="Lindquist E."/>
            <person name="Barry K."/>
            <person name="Riley R."/>
            <person name="Grigoriev I.V."/>
            <person name="Henrissat B."/>
            <person name="Kues U."/>
            <person name="Berka R.M."/>
            <person name="Martinez A.T."/>
            <person name="Covert S.F."/>
            <person name="Blanchette R.A."/>
            <person name="Cullen D."/>
        </authorList>
    </citation>
    <scope>NUCLEOTIDE SEQUENCE [LARGE SCALE GENOMIC DNA]</scope>
    <source>
        <strain evidence="1 2">11061_1 CR5-6</strain>
    </source>
</reference>
<dbReference type="AlphaFoldDB" id="A0A0C3SC53"/>
<dbReference type="Proteomes" id="UP000053257">
    <property type="component" value="Unassembled WGS sequence"/>
</dbReference>
<evidence type="ECO:0000313" key="2">
    <source>
        <dbReference type="Proteomes" id="UP000053257"/>
    </source>
</evidence>
<dbReference type="STRING" id="745531.A0A0C3SC53"/>
<gene>
    <name evidence="1" type="ORF">PHLGIDRAFT_115369</name>
</gene>
<dbReference type="OrthoDB" id="415825at2759"/>
<protein>
    <submittedName>
        <fullName evidence="1">Uncharacterized protein</fullName>
    </submittedName>
</protein>
<accession>A0A0C3SC53</accession>
<keyword evidence="2" id="KW-1185">Reference proteome</keyword>
<evidence type="ECO:0000313" key="1">
    <source>
        <dbReference type="EMBL" id="KIP10612.1"/>
    </source>
</evidence>
<dbReference type="Gene3D" id="3.30.43.10">
    <property type="entry name" value="Uridine Diphospho-n-acetylenolpyruvylglucosamine Reductase, domain 2"/>
    <property type="match status" value="1"/>
</dbReference>
<name>A0A0C3SC53_PHLG1</name>